<accession>A0ABW9XCA8</accession>
<feature type="signal peptide" evidence="1">
    <location>
        <begin position="1"/>
        <end position="29"/>
    </location>
</feature>
<keyword evidence="3" id="KW-1185">Reference proteome</keyword>
<feature type="chain" id="PRO_5046049580" description="Gluconate 2-dehydrogenase subunit 3-like protein" evidence="1">
    <location>
        <begin position="30"/>
        <end position="182"/>
    </location>
</feature>
<dbReference type="InterPro" id="IPR027056">
    <property type="entry name" value="Gluconate_2DH_su3"/>
</dbReference>
<evidence type="ECO:0000256" key="1">
    <source>
        <dbReference type="SAM" id="SignalP"/>
    </source>
</evidence>
<dbReference type="RefSeq" id="WP_161717400.1">
    <property type="nucleotide sequence ID" value="NZ_JAAAPO010000002.1"/>
</dbReference>
<protein>
    <recommendedName>
        <fullName evidence="4">Gluconate 2-dehydrogenase subunit 3-like protein</fullName>
    </recommendedName>
</protein>
<sequence>MTFDINRRQSLMGLAALIGAGSLPIDALAAAAKAAPFLSPAQTALVTAVADTLIPTTDTPGAAKAGVPRVFDGLMRKWAAPATRTALLGALGAIDAAAKSGAGKPFALLSPKARLEVLGAYDTANWASNPDYRRLKDLLTKLYYFSEIGATQELRYEHAPGAWEASIPVTPKTRVWADASGR</sequence>
<dbReference type="Pfam" id="PF13618">
    <property type="entry name" value="Gluconate_2-dh3"/>
    <property type="match status" value="1"/>
</dbReference>
<organism evidence="2 3">
    <name type="scientific">Novosphingobium ovatum</name>
    <dbReference type="NCBI Taxonomy" id="1908523"/>
    <lineage>
        <taxon>Bacteria</taxon>
        <taxon>Pseudomonadati</taxon>
        <taxon>Pseudomonadota</taxon>
        <taxon>Alphaproteobacteria</taxon>
        <taxon>Sphingomonadales</taxon>
        <taxon>Sphingomonadaceae</taxon>
        <taxon>Novosphingobium</taxon>
    </lineage>
</organism>
<comment type="caution">
    <text evidence="2">The sequence shown here is derived from an EMBL/GenBank/DDBJ whole genome shotgun (WGS) entry which is preliminary data.</text>
</comment>
<dbReference type="PROSITE" id="PS51318">
    <property type="entry name" value="TAT"/>
    <property type="match status" value="1"/>
</dbReference>
<reference evidence="3" key="1">
    <citation type="submission" date="2020-01" db="EMBL/GenBank/DDBJ databases">
        <title>Sphingomonas sp. strain CSW-10.</title>
        <authorList>
            <person name="Chen W.-M."/>
        </authorList>
    </citation>
    <scope>NUCLEOTIDE SEQUENCE [LARGE SCALE GENOMIC DNA]</scope>
    <source>
        <strain evidence="3">FSY-8</strain>
    </source>
</reference>
<gene>
    <name evidence="2" type="ORF">GTZ99_06230</name>
</gene>
<evidence type="ECO:0000313" key="2">
    <source>
        <dbReference type="EMBL" id="NBC36153.1"/>
    </source>
</evidence>
<evidence type="ECO:0008006" key="4">
    <source>
        <dbReference type="Google" id="ProtNLM"/>
    </source>
</evidence>
<keyword evidence="1" id="KW-0732">Signal</keyword>
<evidence type="ECO:0000313" key="3">
    <source>
        <dbReference type="Proteomes" id="UP000753724"/>
    </source>
</evidence>
<name>A0ABW9XCA8_9SPHN</name>
<dbReference type="Proteomes" id="UP000753724">
    <property type="component" value="Unassembled WGS sequence"/>
</dbReference>
<proteinExistence type="predicted"/>
<dbReference type="EMBL" id="JAAAPO010000002">
    <property type="protein sequence ID" value="NBC36153.1"/>
    <property type="molecule type" value="Genomic_DNA"/>
</dbReference>
<dbReference type="InterPro" id="IPR006311">
    <property type="entry name" value="TAT_signal"/>
</dbReference>